<name>A0A1H3NX01_9EURY</name>
<keyword evidence="1" id="KW-1133">Transmembrane helix</keyword>
<gene>
    <name evidence="2" type="ORF">SAMN05216564_11621</name>
</gene>
<evidence type="ECO:0000256" key="1">
    <source>
        <dbReference type="SAM" id="Phobius"/>
    </source>
</evidence>
<dbReference type="Proteomes" id="UP000199079">
    <property type="component" value="Unassembled WGS sequence"/>
</dbReference>
<keyword evidence="1" id="KW-0472">Membrane</keyword>
<dbReference type="EMBL" id="FNPC01000016">
    <property type="protein sequence ID" value="SDY93381.1"/>
    <property type="molecule type" value="Genomic_DNA"/>
</dbReference>
<proteinExistence type="predicted"/>
<evidence type="ECO:0000313" key="2">
    <source>
        <dbReference type="EMBL" id="SDY93381.1"/>
    </source>
</evidence>
<evidence type="ECO:0000313" key="3">
    <source>
        <dbReference type="Proteomes" id="UP000199079"/>
    </source>
</evidence>
<keyword evidence="1" id="KW-0812">Transmembrane</keyword>
<keyword evidence="3" id="KW-1185">Reference proteome</keyword>
<protein>
    <submittedName>
        <fullName evidence="2">Uncharacterized protein</fullName>
    </submittedName>
</protein>
<organism evidence="2 3">
    <name type="scientific">Halopenitus persicus</name>
    <dbReference type="NCBI Taxonomy" id="1048396"/>
    <lineage>
        <taxon>Archaea</taxon>
        <taxon>Methanobacteriati</taxon>
        <taxon>Methanobacteriota</taxon>
        <taxon>Stenosarchaea group</taxon>
        <taxon>Halobacteria</taxon>
        <taxon>Halobacteriales</taxon>
        <taxon>Haloferacaceae</taxon>
        <taxon>Halopenitus</taxon>
    </lineage>
</organism>
<sequence>MVSRENQKLAASAVVVLVAIVALRALTDFGLLSRFTIVVFVTIVTQSVFERVYQ</sequence>
<dbReference type="AlphaFoldDB" id="A0A1H3NX01"/>
<reference evidence="3" key="1">
    <citation type="submission" date="2016-10" db="EMBL/GenBank/DDBJ databases">
        <authorList>
            <person name="Varghese N."/>
            <person name="Submissions S."/>
        </authorList>
    </citation>
    <scope>NUCLEOTIDE SEQUENCE [LARGE SCALE GENOMIC DNA]</scope>
    <source>
        <strain evidence="3">DC30,IBRC 10041,KCTC 4046</strain>
    </source>
</reference>
<feature type="transmembrane region" description="Helical" evidence="1">
    <location>
        <begin position="35"/>
        <end position="53"/>
    </location>
</feature>
<accession>A0A1H3NX01</accession>